<proteinExistence type="predicted"/>
<dbReference type="InterPro" id="IPR029062">
    <property type="entry name" value="Class_I_gatase-like"/>
</dbReference>
<dbReference type="GO" id="GO:0016740">
    <property type="term" value="F:transferase activity"/>
    <property type="evidence" value="ECO:0007669"/>
    <property type="project" value="UniProtKB-KW"/>
</dbReference>
<dbReference type="RefSeq" id="WP_149780496.1">
    <property type="nucleotide sequence ID" value="NZ_FRCB01000009.1"/>
</dbReference>
<dbReference type="AlphaFoldDB" id="A0A1M7JWG8"/>
<dbReference type="InterPro" id="IPR017926">
    <property type="entry name" value="GATASE"/>
</dbReference>
<keyword evidence="3" id="KW-1185">Reference proteome</keyword>
<evidence type="ECO:0000259" key="1">
    <source>
        <dbReference type="Pfam" id="PF00117"/>
    </source>
</evidence>
<evidence type="ECO:0000313" key="3">
    <source>
        <dbReference type="Proteomes" id="UP000322545"/>
    </source>
</evidence>
<dbReference type="PANTHER" id="PTHR42695:SF5">
    <property type="entry name" value="GLUTAMINE AMIDOTRANSFERASE YLR126C-RELATED"/>
    <property type="match status" value="1"/>
</dbReference>
<sequence length="239" mass="26123">MHILVLQHERVEHPGIFRKFLAEDGHTWDAVELDEGEALPQIDGYDALWVMGGPMDVWQEEAHPWLVAEKAYIREAVEERGMPFLGLCLGHQLLAEALGGTVGKSGRPEVGVLDVMLTEAGASGVLFDGLPEVFPALQWHGAEVTALPPGAQVLATSPDCAVQAMKWGTRAYSMQFHMEVEPDTVRVWADIPEYAGALEAALGAGAVERLEADCAARMTTFNDMAERLYINWLQATAKT</sequence>
<dbReference type="CDD" id="cd01741">
    <property type="entry name" value="GATase1_1"/>
    <property type="match status" value="1"/>
</dbReference>
<dbReference type="GO" id="GO:0005829">
    <property type="term" value="C:cytosol"/>
    <property type="evidence" value="ECO:0007669"/>
    <property type="project" value="TreeGrafter"/>
</dbReference>
<dbReference type="Gene3D" id="3.40.50.880">
    <property type="match status" value="1"/>
</dbReference>
<dbReference type="PROSITE" id="PS51273">
    <property type="entry name" value="GATASE_TYPE_1"/>
    <property type="match status" value="1"/>
</dbReference>
<dbReference type="PANTHER" id="PTHR42695">
    <property type="entry name" value="GLUTAMINE AMIDOTRANSFERASE YLR126C-RELATED"/>
    <property type="match status" value="1"/>
</dbReference>
<dbReference type="InterPro" id="IPR044992">
    <property type="entry name" value="ChyE-like"/>
</dbReference>
<organism evidence="2 3">
    <name type="scientific">Roseovarius litoreus</name>
    <dbReference type="NCBI Taxonomy" id="1155722"/>
    <lineage>
        <taxon>Bacteria</taxon>
        <taxon>Pseudomonadati</taxon>
        <taxon>Pseudomonadota</taxon>
        <taxon>Alphaproteobacteria</taxon>
        <taxon>Rhodobacterales</taxon>
        <taxon>Roseobacteraceae</taxon>
        <taxon>Roseovarius</taxon>
    </lineage>
</organism>
<dbReference type="EMBL" id="FRCB01000009">
    <property type="protein sequence ID" value="SHM57261.1"/>
    <property type="molecule type" value="Genomic_DNA"/>
</dbReference>
<accession>A0A1M7JWG8</accession>
<reference evidence="2 3" key="1">
    <citation type="submission" date="2016-11" db="EMBL/GenBank/DDBJ databases">
        <authorList>
            <person name="Varghese N."/>
            <person name="Submissions S."/>
        </authorList>
    </citation>
    <scope>NUCLEOTIDE SEQUENCE [LARGE SCALE GENOMIC DNA]</scope>
    <source>
        <strain evidence="2 3">DSM 28249</strain>
    </source>
</reference>
<name>A0A1M7JWG8_9RHOB</name>
<evidence type="ECO:0000313" key="2">
    <source>
        <dbReference type="EMBL" id="SHM57261.1"/>
    </source>
</evidence>
<keyword evidence="2" id="KW-0315">Glutamine amidotransferase</keyword>
<dbReference type="SUPFAM" id="SSF52317">
    <property type="entry name" value="Class I glutamine amidotransferase-like"/>
    <property type="match status" value="1"/>
</dbReference>
<dbReference type="Pfam" id="PF00117">
    <property type="entry name" value="GATase"/>
    <property type="match status" value="1"/>
</dbReference>
<gene>
    <name evidence="2" type="ORF">SAMN05443432_10997</name>
</gene>
<protein>
    <submittedName>
        <fullName evidence="2">GMP synthase-Glutamine amidotransferase</fullName>
    </submittedName>
</protein>
<feature type="domain" description="Glutamine amidotransferase" evidence="1">
    <location>
        <begin position="41"/>
        <end position="182"/>
    </location>
</feature>
<keyword evidence="2" id="KW-0808">Transferase</keyword>
<dbReference type="Proteomes" id="UP000322545">
    <property type="component" value="Unassembled WGS sequence"/>
</dbReference>